<dbReference type="Proteomes" id="UP001163324">
    <property type="component" value="Chromosome 11"/>
</dbReference>
<evidence type="ECO:0000313" key="1">
    <source>
        <dbReference type="EMBL" id="KAI9896013.1"/>
    </source>
</evidence>
<gene>
    <name evidence="1" type="ORF">N3K66_009082</name>
</gene>
<organism evidence="1 2">
    <name type="scientific">Trichothecium roseum</name>
    <dbReference type="NCBI Taxonomy" id="47278"/>
    <lineage>
        <taxon>Eukaryota</taxon>
        <taxon>Fungi</taxon>
        <taxon>Dikarya</taxon>
        <taxon>Ascomycota</taxon>
        <taxon>Pezizomycotina</taxon>
        <taxon>Sordariomycetes</taxon>
        <taxon>Hypocreomycetidae</taxon>
        <taxon>Hypocreales</taxon>
        <taxon>Hypocreales incertae sedis</taxon>
        <taxon>Trichothecium</taxon>
    </lineage>
</organism>
<sequence>MTQPSSTGTNKVSKRKGTRSVSTLTPAQLARKRANDREAQRAIRSRTKEHIERLESELDELRSQKDGNETVRELLRKNKLLEEELCRLKESMSSSITFSSHSTPSYDDTLNNSIGVIPSTLSLPFLSGGFSAGFLPDYALNYMPISTPNSILPSPSIVGLSVPDIDFEDNTGNFHGYGGNKRSNEMLPMERMPATMEHIH</sequence>
<protein>
    <submittedName>
        <fullName evidence="1">Uncharacterized protein</fullName>
    </submittedName>
</protein>
<name>A0ACC0UPH7_9HYPO</name>
<reference evidence="1" key="1">
    <citation type="submission" date="2022-10" db="EMBL/GenBank/DDBJ databases">
        <title>Complete Genome of Trichothecium roseum strain YXFP-22015, a Plant Pathogen Isolated from Citrus.</title>
        <authorList>
            <person name="Wang Y."/>
            <person name="Zhu L."/>
        </authorList>
    </citation>
    <scope>NUCLEOTIDE SEQUENCE</scope>
    <source>
        <strain evidence="1">YXFP-22015</strain>
    </source>
</reference>
<evidence type="ECO:0000313" key="2">
    <source>
        <dbReference type="Proteomes" id="UP001163324"/>
    </source>
</evidence>
<proteinExistence type="predicted"/>
<comment type="caution">
    <text evidence="1">The sequence shown here is derived from an EMBL/GenBank/DDBJ whole genome shotgun (WGS) entry which is preliminary data.</text>
</comment>
<keyword evidence="2" id="KW-1185">Reference proteome</keyword>
<accession>A0ACC0UPH7</accession>
<dbReference type="EMBL" id="CM047950">
    <property type="protein sequence ID" value="KAI9896013.1"/>
    <property type="molecule type" value="Genomic_DNA"/>
</dbReference>